<dbReference type="Proteomes" id="UP001476798">
    <property type="component" value="Unassembled WGS sequence"/>
</dbReference>
<evidence type="ECO:0000313" key="3">
    <source>
        <dbReference type="Proteomes" id="UP001476798"/>
    </source>
</evidence>
<sequence length="90" mass="9535">SSGMQPRPAPRLKQLCPGCTTGRHWVLCSPGGQGDLRGSRVQPVSVCSSTSSGVNGLQPRSAQVSLTTVGLREQRDRVAQPTRSGKFDLC</sequence>
<comment type="caution">
    <text evidence="2">The sequence shown here is derived from an EMBL/GenBank/DDBJ whole genome shotgun (WGS) entry which is preliminary data.</text>
</comment>
<keyword evidence="3" id="KW-1185">Reference proteome</keyword>
<feature type="region of interest" description="Disordered" evidence="1">
    <location>
        <begin position="65"/>
        <end position="90"/>
    </location>
</feature>
<accession>A0ABV0PKX8</accession>
<name>A0ABV0PKX8_9TELE</name>
<protein>
    <submittedName>
        <fullName evidence="2">Uncharacterized protein</fullName>
    </submittedName>
</protein>
<feature type="non-terminal residue" evidence="2">
    <location>
        <position position="1"/>
    </location>
</feature>
<proteinExistence type="predicted"/>
<dbReference type="EMBL" id="JAHRIO010080111">
    <property type="protein sequence ID" value="MEQ2184017.1"/>
    <property type="molecule type" value="Genomic_DNA"/>
</dbReference>
<gene>
    <name evidence="2" type="ORF">GOODEAATRI_003709</name>
</gene>
<organism evidence="2 3">
    <name type="scientific">Goodea atripinnis</name>
    <dbReference type="NCBI Taxonomy" id="208336"/>
    <lineage>
        <taxon>Eukaryota</taxon>
        <taxon>Metazoa</taxon>
        <taxon>Chordata</taxon>
        <taxon>Craniata</taxon>
        <taxon>Vertebrata</taxon>
        <taxon>Euteleostomi</taxon>
        <taxon>Actinopterygii</taxon>
        <taxon>Neopterygii</taxon>
        <taxon>Teleostei</taxon>
        <taxon>Neoteleostei</taxon>
        <taxon>Acanthomorphata</taxon>
        <taxon>Ovalentaria</taxon>
        <taxon>Atherinomorphae</taxon>
        <taxon>Cyprinodontiformes</taxon>
        <taxon>Goodeidae</taxon>
        <taxon>Goodea</taxon>
    </lineage>
</organism>
<reference evidence="2 3" key="1">
    <citation type="submission" date="2021-06" db="EMBL/GenBank/DDBJ databases">
        <authorList>
            <person name="Palmer J.M."/>
        </authorList>
    </citation>
    <scope>NUCLEOTIDE SEQUENCE [LARGE SCALE GENOMIC DNA]</scope>
    <source>
        <strain evidence="2 3">GA_2019</strain>
        <tissue evidence="2">Muscle</tissue>
    </source>
</reference>
<evidence type="ECO:0000256" key="1">
    <source>
        <dbReference type="SAM" id="MobiDB-lite"/>
    </source>
</evidence>
<evidence type="ECO:0000313" key="2">
    <source>
        <dbReference type="EMBL" id="MEQ2184017.1"/>
    </source>
</evidence>